<dbReference type="Proteomes" id="UP000077173">
    <property type="component" value="Unassembled WGS sequence"/>
</dbReference>
<organism evidence="1 2">
    <name type="scientific">Bradyrhizobium neotropicale</name>
    <dbReference type="NCBI Taxonomy" id="1497615"/>
    <lineage>
        <taxon>Bacteria</taxon>
        <taxon>Pseudomonadati</taxon>
        <taxon>Pseudomonadota</taxon>
        <taxon>Alphaproteobacteria</taxon>
        <taxon>Hyphomicrobiales</taxon>
        <taxon>Nitrobacteraceae</taxon>
        <taxon>Bradyrhizobium</taxon>
    </lineage>
</organism>
<accession>A0A176Z9U9</accession>
<proteinExistence type="predicted"/>
<name>A0A176Z9U9_9BRAD</name>
<dbReference type="AlphaFoldDB" id="A0A176Z9U9"/>
<gene>
    <name evidence="1" type="ORF">AXW67_09560</name>
</gene>
<protein>
    <submittedName>
        <fullName evidence="1">Uncharacterized protein</fullName>
    </submittedName>
</protein>
<reference evidence="1 2" key="1">
    <citation type="submission" date="2016-02" db="EMBL/GenBank/DDBJ databases">
        <title>Draft genome sequence of the strain BR 10247T Bradyrhizobium neotropicale isolated from nodules of Centrolobium paraense.</title>
        <authorList>
            <person name="Simoes-Araujo J.L."/>
            <person name="Barauna A.C."/>
            <person name="Silva K."/>
            <person name="Zilli J.E."/>
        </authorList>
    </citation>
    <scope>NUCLEOTIDE SEQUENCE [LARGE SCALE GENOMIC DNA]</scope>
    <source>
        <strain evidence="1 2">BR 10247</strain>
    </source>
</reference>
<dbReference type="RefSeq" id="WP_063678483.1">
    <property type="nucleotide sequence ID" value="NZ_LSEF01000046.1"/>
</dbReference>
<dbReference type="GeneID" id="32586780"/>
<keyword evidence="2" id="KW-1185">Reference proteome</keyword>
<sequence length="82" mass="9414">MFTYETADQKEVRRFRIAQFNGRMATVKSGESTVTGFVRSVLEQESSVPPRWTITIIQGAPKEEPKPLRPGLRLRPFAEDYL</sequence>
<evidence type="ECO:0000313" key="2">
    <source>
        <dbReference type="Proteomes" id="UP000077173"/>
    </source>
</evidence>
<comment type="caution">
    <text evidence="1">The sequence shown here is derived from an EMBL/GenBank/DDBJ whole genome shotgun (WGS) entry which is preliminary data.</text>
</comment>
<dbReference type="EMBL" id="LSEF01000046">
    <property type="protein sequence ID" value="OAF17419.1"/>
    <property type="molecule type" value="Genomic_DNA"/>
</dbReference>
<evidence type="ECO:0000313" key="1">
    <source>
        <dbReference type="EMBL" id="OAF17419.1"/>
    </source>
</evidence>